<protein>
    <submittedName>
        <fullName evidence="1">Uncharacterized protein</fullName>
    </submittedName>
</protein>
<keyword evidence="2" id="KW-1185">Reference proteome</keyword>
<sequence>MYFWATREGNSVAQERHSGRRFRVLVVFARRPKVLDGHHMLGKINRELFEFADRAGKHRIPSVAAFPAVSDLFELGRDFHTYWFPLAGLPHQDAVFKVSLSRPDLRPEPLDGFRLEPWELEDVGDAVEVAPVLTWRDGMCAIRDVRHAHRIVPDMGFIGGGSSYMPVYVLVPE</sequence>
<organism evidence="1 2">
    <name type="scientific">Pelomonas candidula</name>
    <dbReference type="NCBI Taxonomy" id="3299025"/>
    <lineage>
        <taxon>Bacteria</taxon>
        <taxon>Pseudomonadati</taxon>
        <taxon>Pseudomonadota</taxon>
        <taxon>Betaproteobacteria</taxon>
        <taxon>Burkholderiales</taxon>
        <taxon>Sphaerotilaceae</taxon>
        <taxon>Roseateles</taxon>
    </lineage>
</organism>
<dbReference type="Proteomes" id="UP001606134">
    <property type="component" value="Unassembled WGS sequence"/>
</dbReference>
<dbReference type="EMBL" id="JBIGIC010000024">
    <property type="protein sequence ID" value="MFG6490498.1"/>
    <property type="molecule type" value="Genomic_DNA"/>
</dbReference>
<proteinExistence type="predicted"/>
<reference evidence="1 2" key="1">
    <citation type="submission" date="2024-08" db="EMBL/GenBank/DDBJ databases">
        <authorList>
            <person name="Lu H."/>
        </authorList>
    </citation>
    <scope>NUCLEOTIDE SEQUENCE [LARGE SCALE GENOMIC DNA]</scope>
    <source>
        <strain evidence="1 2">BYS78W</strain>
    </source>
</reference>
<evidence type="ECO:0000313" key="2">
    <source>
        <dbReference type="Proteomes" id="UP001606134"/>
    </source>
</evidence>
<comment type="caution">
    <text evidence="1">The sequence shown here is derived from an EMBL/GenBank/DDBJ whole genome shotgun (WGS) entry which is preliminary data.</text>
</comment>
<accession>A0ABW7HKN3</accession>
<gene>
    <name evidence="1" type="ORF">ACG04R_27785</name>
</gene>
<evidence type="ECO:0000313" key="1">
    <source>
        <dbReference type="EMBL" id="MFG6490498.1"/>
    </source>
</evidence>
<name>A0ABW7HKN3_9BURK</name>